<dbReference type="AlphaFoldDB" id="A0A9Q0H3H3"/>
<proteinExistence type="predicted"/>
<dbReference type="OrthoDB" id="5319261at2759"/>
<evidence type="ECO:0000313" key="2">
    <source>
        <dbReference type="EMBL" id="KAJ4959181.1"/>
    </source>
</evidence>
<sequence length="351" mass="40581">MLKARKICLDYNWNDLVDQRKIFDVHFIGFCNGLICKISAFPRGCCGVCYSICICNPITKECVVLPIQGRTYIDSGIFGFGVDPRGKYKVIQMFEDDDGMWKGEIITLGECSWRELIEIPQQLNCSFIGKFQEMLFMDGSLYFIVNKGIRKQPVILMFDMHDEKFSIIEFPPSMELRYLYHMRLTVIMDSLAIYQHEVPLSVHIWMIEINKSKNNLRYQQFPYVNLDNFSTWPYIYGLFSLVGKLSNSMFLFKLNDSSHFLVYCMERKRVLHVEVSGTFPGVFQTENFVPSLISPIVIACGKTKNDDTRSELLGLNLEVVGYSSLSEFMDSSSYLSQPFRVKQGFCHSCSR</sequence>
<dbReference type="Proteomes" id="UP001141806">
    <property type="component" value="Unassembled WGS sequence"/>
</dbReference>
<dbReference type="PANTHER" id="PTHR31672:SF13">
    <property type="entry name" value="F-BOX PROTEIN CPR30-LIKE"/>
    <property type="match status" value="1"/>
</dbReference>
<dbReference type="EMBL" id="JAMYWD010000010">
    <property type="protein sequence ID" value="KAJ4959181.1"/>
    <property type="molecule type" value="Genomic_DNA"/>
</dbReference>
<dbReference type="PANTHER" id="PTHR31672">
    <property type="entry name" value="BNACNNG10540D PROTEIN"/>
    <property type="match status" value="1"/>
</dbReference>
<dbReference type="Pfam" id="PF08268">
    <property type="entry name" value="FBA_3"/>
    <property type="match status" value="1"/>
</dbReference>
<dbReference type="InterPro" id="IPR050796">
    <property type="entry name" value="SCF_F-box_component"/>
</dbReference>
<name>A0A9Q0H3H3_9MAGN</name>
<reference evidence="2" key="1">
    <citation type="journal article" date="2023" name="Plant J.">
        <title>The genome of the king protea, Protea cynaroides.</title>
        <authorList>
            <person name="Chang J."/>
            <person name="Duong T.A."/>
            <person name="Schoeman C."/>
            <person name="Ma X."/>
            <person name="Roodt D."/>
            <person name="Barker N."/>
            <person name="Li Z."/>
            <person name="Van de Peer Y."/>
            <person name="Mizrachi E."/>
        </authorList>
    </citation>
    <scope>NUCLEOTIDE SEQUENCE</scope>
    <source>
        <tissue evidence="2">Young leaves</tissue>
    </source>
</reference>
<organism evidence="2 3">
    <name type="scientific">Protea cynaroides</name>
    <dbReference type="NCBI Taxonomy" id="273540"/>
    <lineage>
        <taxon>Eukaryota</taxon>
        <taxon>Viridiplantae</taxon>
        <taxon>Streptophyta</taxon>
        <taxon>Embryophyta</taxon>
        <taxon>Tracheophyta</taxon>
        <taxon>Spermatophyta</taxon>
        <taxon>Magnoliopsida</taxon>
        <taxon>Proteales</taxon>
        <taxon>Proteaceae</taxon>
        <taxon>Protea</taxon>
    </lineage>
</organism>
<feature type="domain" description="F-box associated beta-propeller type 3" evidence="1">
    <location>
        <begin position="31"/>
        <end position="279"/>
    </location>
</feature>
<gene>
    <name evidence="2" type="ORF">NE237_026292</name>
</gene>
<comment type="caution">
    <text evidence="2">The sequence shown here is derived from an EMBL/GenBank/DDBJ whole genome shotgun (WGS) entry which is preliminary data.</text>
</comment>
<evidence type="ECO:0000313" key="3">
    <source>
        <dbReference type="Proteomes" id="UP001141806"/>
    </source>
</evidence>
<accession>A0A9Q0H3H3</accession>
<evidence type="ECO:0000259" key="1">
    <source>
        <dbReference type="Pfam" id="PF08268"/>
    </source>
</evidence>
<dbReference type="InterPro" id="IPR013187">
    <property type="entry name" value="F-box-assoc_dom_typ3"/>
</dbReference>
<dbReference type="InterPro" id="IPR017451">
    <property type="entry name" value="F-box-assoc_interact_dom"/>
</dbReference>
<protein>
    <recommendedName>
        <fullName evidence="1">F-box associated beta-propeller type 3 domain-containing protein</fullName>
    </recommendedName>
</protein>
<dbReference type="NCBIfam" id="TIGR01640">
    <property type="entry name" value="F_box_assoc_1"/>
    <property type="match status" value="1"/>
</dbReference>
<keyword evidence="3" id="KW-1185">Reference proteome</keyword>